<gene>
    <name evidence="6" type="ORF">HRJ53_06780</name>
</gene>
<sequence>MHRTGWILSGIVIAFMAADAGSNLLAIAPIKKAALETGYPLDQMWLIGALALICLVLYAIPTTSVLGAIILTGFLGGAITSHLRVAGTLTPEMIVSLILGVTAWGGLWFRDPRIRALIPRRHNVVHSAALADASRSRNRAIS</sequence>
<organism evidence="6 7">
    <name type="scientific">Candidatus Acidiferrum panamense</name>
    <dbReference type="NCBI Taxonomy" id="2741543"/>
    <lineage>
        <taxon>Bacteria</taxon>
        <taxon>Pseudomonadati</taxon>
        <taxon>Acidobacteriota</taxon>
        <taxon>Terriglobia</taxon>
        <taxon>Candidatus Acidiferrales</taxon>
        <taxon>Candidatus Acidiferrum</taxon>
    </lineage>
</organism>
<comment type="subcellular location">
    <subcellularLocation>
        <location evidence="1">Membrane</location>
        <topology evidence="1">Multi-pass membrane protein</topology>
    </subcellularLocation>
</comment>
<protein>
    <submittedName>
        <fullName evidence="6">DoxX family protein</fullName>
    </submittedName>
</protein>
<keyword evidence="7" id="KW-1185">Reference proteome</keyword>
<evidence type="ECO:0000256" key="2">
    <source>
        <dbReference type="ARBA" id="ARBA00022692"/>
    </source>
</evidence>
<dbReference type="AlphaFoldDB" id="A0A7V8NNV7"/>
<name>A0A7V8NNV7_9BACT</name>
<evidence type="ECO:0000313" key="7">
    <source>
        <dbReference type="Proteomes" id="UP000567293"/>
    </source>
</evidence>
<evidence type="ECO:0000256" key="3">
    <source>
        <dbReference type="ARBA" id="ARBA00022989"/>
    </source>
</evidence>
<proteinExistence type="predicted"/>
<evidence type="ECO:0000256" key="1">
    <source>
        <dbReference type="ARBA" id="ARBA00004141"/>
    </source>
</evidence>
<dbReference type="EMBL" id="JACDQQ010000663">
    <property type="protein sequence ID" value="MBA0084681.1"/>
    <property type="molecule type" value="Genomic_DNA"/>
</dbReference>
<evidence type="ECO:0000256" key="4">
    <source>
        <dbReference type="ARBA" id="ARBA00023136"/>
    </source>
</evidence>
<keyword evidence="3 5" id="KW-1133">Transmembrane helix</keyword>
<accession>A0A7V8NNV7</accession>
<feature type="transmembrane region" description="Helical" evidence="5">
    <location>
        <begin position="44"/>
        <end position="60"/>
    </location>
</feature>
<feature type="transmembrane region" description="Helical" evidence="5">
    <location>
        <begin position="89"/>
        <end position="109"/>
    </location>
</feature>
<comment type="caution">
    <text evidence="6">The sequence shown here is derived from an EMBL/GenBank/DDBJ whole genome shotgun (WGS) entry which is preliminary data.</text>
</comment>
<dbReference type="InterPro" id="IPR032808">
    <property type="entry name" value="DoxX"/>
</dbReference>
<keyword evidence="4 5" id="KW-0472">Membrane</keyword>
<evidence type="ECO:0000256" key="5">
    <source>
        <dbReference type="SAM" id="Phobius"/>
    </source>
</evidence>
<reference evidence="6" key="1">
    <citation type="submission" date="2020-06" db="EMBL/GenBank/DDBJ databases">
        <title>Legume-microbial interactions unlock mineral nutrients during tropical forest succession.</title>
        <authorList>
            <person name="Epihov D.Z."/>
        </authorList>
    </citation>
    <scope>NUCLEOTIDE SEQUENCE [LARGE SCALE GENOMIC DNA]</scope>
    <source>
        <strain evidence="6">Pan2503</strain>
    </source>
</reference>
<dbReference type="GO" id="GO:0016020">
    <property type="term" value="C:membrane"/>
    <property type="evidence" value="ECO:0007669"/>
    <property type="project" value="UniProtKB-SubCell"/>
</dbReference>
<dbReference type="Proteomes" id="UP000567293">
    <property type="component" value="Unassembled WGS sequence"/>
</dbReference>
<keyword evidence="2 5" id="KW-0812">Transmembrane</keyword>
<evidence type="ECO:0000313" key="6">
    <source>
        <dbReference type="EMBL" id="MBA0084681.1"/>
    </source>
</evidence>
<dbReference type="Pfam" id="PF13564">
    <property type="entry name" value="DoxX_2"/>
    <property type="match status" value="1"/>
</dbReference>